<dbReference type="RefSeq" id="WP_377833888.1">
    <property type="nucleotide sequence ID" value="NZ_JBHRSK010000010.1"/>
</dbReference>
<protein>
    <recommendedName>
        <fullName evidence="4">Nitrate reductase gamma subunit</fullName>
    </recommendedName>
</protein>
<dbReference type="SUPFAM" id="SSF103501">
    <property type="entry name" value="Respiratory nitrate reductase 1 gamma chain"/>
    <property type="match status" value="1"/>
</dbReference>
<keyword evidence="1" id="KW-0812">Transmembrane</keyword>
<dbReference type="EMBL" id="JBHRSK010000010">
    <property type="protein sequence ID" value="MFC2969183.1"/>
    <property type="molecule type" value="Genomic_DNA"/>
</dbReference>
<keyword evidence="3" id="KW-1185">Reference proteome</keyword>
<gene>
    <name evidence="2" type="ORF">ACFOES_13845</name>
</gene>
<comment type="caution">
    <text evidence="2">The sequence shown here is derived from an EMBL/GenBank/DDBJ whole genome shotgun (WGS) entry which is preliminary data.</text>
</comment>
<accession>A0ABV7AJR4</accession>
<feature type="transmembrane region" description="Helical" evidence="1">
    <location>
        <begin position="12"/>
        <end position="33"/>
    </location>
</feature>
<sequence>MSFLQLTEGPLWYLASAVFVIGVLWRLIGLIRLGRPVDRSVARSSGFGGALKAIALHSVPHGGNLKRTVYHFVTGYAFHLGLFALLLFAAPHVAFIKDRLIGVGWTPMPRWGFLIAAEAAFAGLILMWVRRKTDPVMRRLSDADDHIGTWLTFITMLTGCLALQEAHDGLRAIHMLCVEALLIYFPFSRLMHAFTFVFSRSYTGATYGRRGVTP</sequence>
<proteinExistence type="predicted"/>
<dbReference type="Gene3D" id="1.20.950.20">
    <property type="entry name" value="Transmembrane di-heme cytochromes, Chain C"/>
    <property type="match status" value="1"/>
</dbReference>
<dbReference type="InterPro" id="IPR036197">
    <property type="entry name" value="NarG-like_sf"/>
</dbReference>
<evidence type="ECO:0000313" key="3">
    <source>
        <dbReference type="Proteomes" id="UP001595443"/>
    </source>
</evidence>
<keyword evidence="1" id="KW-1133">Transmembrane helix</keyword>
<evidence type="ECO:0000313" key="2">
    <source>
        <dbReference type="EMBL" id="MFC2969183.1"/>
    </source>
</evidence>
<feature type="transmembrane region" description="Helical" evidence="1">
    <location>
        <begin position="69"/>
        <end position="90"/>
    </location>
</feature>
<evidence type="ECO:0008006" key="4">
    <source>
        <dbReference type="Google" id="ProtNLM"/>
    </source>
</evidence>
<keyword evidence="1" id="KW-0472">Membrane</keyword>
<feature type="transmembrane region" description="Helical" evidence="1">
    <location>
        <begin position="110"/>
        <end position="129"/>
    </location>
</feature>
<organism evidence="2 3">
    <name type="scientific">Acidimangrovimonas pyrenivorans</name>
    <dbReference type="NCBI Taxonomy" id="2030798"/>
    <lineage>
        <taxon>Bacteria</taxon>
        <taxon>Pseudomonadati</taxon>
        <taxon>Pseudomonadota</taxon>
        <taxon>Alphaproteobacteria</taxon>
        <taxon>Rhodobacterales</taxon>
        <taxon>Paracoccaceae</taxon>
        <taxon>Acidimangrovimonas</taxon>
    </lineage>
</organism>
<evidence type="ECO:0000256" key="1">
    <source>
        <dbReference type="SAM" id="Phobius"/>
    </source>
</evidence>
<dbReference type="Proteomes" id="UP001595443">
    <property type="component" value="Unassembled WGS sequence"/>
</dbReference>
<name>A0ABV7AJR4_9RHOB</name>
<reference evidence="3" key="1">
    <citation type="journal article" date="2019" name="Int. J. Syst. Evol. Microbiol.">
        <title>The Global Catalogue of Microorganisms (GCM) 10K type strain sequencing project: providing services to taxonomists for standard genome sequencing and annotation.</title>
        <authorList>
            <consortium name="The Broad Institute Genomics Platform"/>
            <consortium name="The Broad Institute Genome Sequencing Center for Infectious Disease"/>
            <person name="Wu L."/>
            <person name="Ma J."/>
        </authorList>
    </citation>
    <scope>NUCLEOTIDE SEQUENCE [LARGE SCALE GENOMIC DNA]</scope>
    <source>
        <strain evidence="3">KCTC 62192</strain>
    </source>
</reference>